<organism evidence="14 15">
    <name type="scientific">Dendroctonus ponderosae</name>
    <name type="common">Mountain pine beetle</name>
    <dbReference type="NCBI Taxonomy" id="77166"/>
    <lineage>
        <taxon>Eukaryota</taxon>
        <taxon>Metazoa</taxon>
        <taxon>Ecdysozoa</taxon>
        <taxon>Arthropoda</taxon>
        <taxon>Hexapoda</taxon>
        <taxon>Insecta</taxon>
        <taxon>Pterygota</taxon>
        <taxon>Neoptera</taxon>
        <taxon>Endopterygota</taxon>
        <taxon>Coleoptera</taxon>
        <taxon>Polyphaga</taxon>
        <taxon>Cucujiformia</taxon>
        <taxon>Curculionidae</taxon>
        <taxon>Scolytinae</taxon>
        <taxon>Dendroctonus</taxon>
    </lineage>
</organism>
<dbReference type="InterPro" id="IPR002220">
    <property type="entry name" value="DapA-like"/>
</dbReference>
<evidence type="ECO:0000256" key="6">
    <source>
        <dbReference type="ARBA" id="ARBA00022490"/>
    </source>
</evidence>
<keyword evidence="7 11" id="KW-0456">Lyase</keyword>
<reference evidence="15" key="1">
    <citation type="journal article" date="2013" name="Genome Biol.">
        <title>Draft genome of the mountain pine beetle, Dendroctonus ponderosae Hopkins, a major forest pest.</title>
        <authorList>
            <person name="Keeling C.I."/>
            <person name="Yuen M.M."/>
            <person name="Liao N.Y."/>
            <person name="Docking T.R."/>
            <person name="Chan S.K."/>
            <person name="Taylor G.A."/>
            <person name="Palmquist D.L."/>
            <person name="Jackman S.D."/>
            <person name="Nguyen A."/>
            <person name="Li M."/>
            <person name="Henderson H."/>
            <person name="Janes J.K."/>
            <person name="Zhao Y."/>
            <person name="Pandoh P."/>
            <person name="Moore R."/>
            <person name="Sperling F.A."/>
            <person name="Huber D.P."/>
            <person name="Birol I."/>
            <person name="Jones S.J."/>
            <person name="Bohlmann J."/>
        </authorList>
    </citation>
    <scope>NUCLEOTIDE SEQUENCE</scope>
</reference>
<evidence type="ECO:0000313" key="15">
    <source>
        <dbReference type="Proteomes" id="UP000019118"/>
    </source>
</evidence>
<comment type="subcellular location">
    <subcellularLocation>
        <location evidence="1">Cytoplasm</location>
    </subcellularLocation>
</comment>
<dbReference type="Proteomes" id="UP000019118">
    <property type="component" value="Unassembled WGS sequence"/>
</dbReference>
<accession>A0AAR5PB04</accession>
<keyword evidence="8" id="KW-0704">Schiff base</keyword>
<evidence type="ECO:0000256" key="4">
    <source>
        <dbReference type="ARBA" id="ARBA00011881"/>
    </source>
</evidence>
<sequence>MVNFTFRGLMAPVFTAFNQDWTINTAIVPEYAQFLADRNVPGILVHGTTGEGSALSVAERKRLAEAWVAAGKTTKQHIMIQVGGTAFPDVKELAAHAEKIGADSILTLPELYFKPSNEQDLIDYLREISAVAPNTPLLYYHIPVWSGVNINMEKFLTLSVGKIPTFQGIKYTNNDLSEGYNALKAADGRYAVFLGADTLVQPATALGFDSVIATGINFLPDHFNSIMAAVRANKVEEARAIQEKLTAAVKVVTKNGAWVPTMKVAMNAITPIDVGLARSPLKNLNAAQIRELQVDLPAVATL</sequence>
<evidence type="ECO:0000256" key="5">
    <source>
        <dbReference type="ARBA" id="ARBA00012911"/>
    </source>
</evidence>
<keyword evidence="15" id="KW-1185">Reference proteome</keyword>
<dbReference type="PANTHER" id="PTHR12128:SF21">
    <property type="entry name" value="N-ACETYLNEURAMINATE LYASE"/>
    <property type="match status" value="1"/>
</dbReference>
<evidence type="ECO:0000256" key="9">
    <source>
        <dbReference type="ARBA" id="ARBA00023277"/>
    </source>
</evidence>
<evidence type="ECO:0000313" key="14">
    <source>
        <dbReference type="EnsemblMetazoa" id="XP_019758243.1"/>
    </source>
</evidence>
<feature type="active site" description="Proton donor/acceptor" evidence="12">
    <location>
        <position position="140"/>
    </location>
</feature>
<comment type="similarity">
    <text evidence="3">Belongs to the DapA family. NanA subfamily.</text>
</comment>
<comment type="subunit">
    <text evidence="4">Homotetramer.</text>
</comment>
<name>A0AAR5PB04_DENPD</name>
<dbReference type="GO" id="GO:0005737">
    <property type="term" value="C:cytoplasm"/>
    <property type="evidence" value="ECO:0007669"/>
    <property type="project" value="UniProtKB-SubCell"/>
</dbReference>
<dbReference type="AlphaFoldDB" id="A0AAR5PB04"/>
<dbReference type="Gene3D" id="3.20.20.70">
    <property type="entry name" value="Aldolase class I"/>
    <property type="match status" value="1"/>
</dbReference>
<evidence type="ECO:0000256" key="8">
    <source>
        <dbReference type="ARBA" id="ARBA00023270"/>
    </source>
</evidence>
<dbReference type="EC" id="4.1.3.3" evidence="5"/>
<dbReference type="PANTHER" id="PTHR12128">
    <property type="entry name" value="DIHYDRODIPICOLINATE SYNTHASE"/>
    <property type="match status" value="1"/>
</dbReference>
<evidence type="ECO:0000256" key="12">
    <source>
        <dbReference type="PIRSR" id="PIRSR001365-1"/>
    </source>
</evidence>
<feature type="active site" description="Schiff-base intermediate with substrate" evidence="12">
    <location>
        <position position="170"/>
    </location>
</feature>
<dbReference type="SMART" id="SM01130">
    <property type="entry name" value="DHDPS"/>
    <property type="match status" value="1"/>
</dbReference>
<evidence type="ECO:0000256" key="7">
    <source>
        <dbReference type="ARBA" id="ARBA00023239"/>
    </source>
</evidence>
<keyword evidence="6" id="KW-0963">Cytoplasm</keyword>
<feature type="binding site" evidence="13">
    <location>
        <position position="49"/>
    </location>
    <ligand>
        <name>pyruvate</name>
        <dbReference type="ChEBI" id="CHEBI:15361"/>
    </ligand>
</feature>
<protein>
    <recommendedName>
        <fullName evidence="5">N-acetylneuraminate lyase</fullName>
        <ecNumber evidence="5">4.1.3.3</ecNumber>
    </recommendedName>
</protein>
<dbReference type="PROSITE" id="PS00665">
    <property type="entry name" value="DHDPS_1"/>
    <property type="match status" value="1"/>
</dbReference>
<dbReference type="Pfam" id="PF00701">
    <property type="entry name" value="DHDPS"/>
    <property type="match status" value="1"/>
</dbReference>
<evidence type="ECO:0000256" key="11">
    <source>
        <dbReference type="PIRNR" id="PIRNR001365"/>
    </source>
</evidence>
<dbReference type="GO" id="GO:0008747">
    <property type="term" value="F:N-acetylneuraminate lyase activity"/>
    <property type="evidence" value="ECO:0007669"/>
    <property type="project" value="UniProtKB-EC"/>
</dbReference>
<dbReference type="InterPro" id="IPR013785">
    <property type="entry name" value="Aldolase_TIM"/>
</dbReference>
<reference evidence="14" key="2">
    <citation type="submission" date="2024-08" db="UniProtKB">
        <authorList>
            <consortium name="EnsemblMetazoa"/>
        </authorList>
    </citation>
    <scope>IDENTIFICATION</scope>
</reference>
<proteinExistence type="inferred from homology"/>
<evidence type="ECO:0000256" key="3">
    <source>
        <dbReference type="ARBA" id="ARBA00006324"/>
    </source>
</evidence>
<comment type="pathway">
    <text evidence="2">Amino-sugar metabolism; N-acetylneuraminate degradation.</text>
</comment>
<evidence type="ECO:0000256" key="1">
    <source>
        <dbReference type="ARBA" id="ARBA00004496"/>
    </source>
</evidence>
<dbReference type="EnsemblMetazoa" id="XM_019902684.1">
    <property type="protein sequence ID" value="XP_019758243.1"/>
    <property type="gene ID" value="LOC109536458"/>
</dbReference>
<keyword evidence="9" id="KW-0119">Carbohydrate metabolism</keyword>
<dbReference type="PIRSF" id="PIRSF001365">
    <property type="entry name" value="DHDPS"/>
    <property type="match status" value="1"/>
</dbReference>
<evidence type="ECO:0000256" key="2">
    <source>
        <dbReference type="ARBA" id="ARBA00004878"/>
    </source>
</evidence>
<evidence type="ECO:0000256" key="13">
    <source>
        <dbReference type="PIRSR" id="PIRSR001365-2"/>
    </source>
</evidence>
<feature type="binding site" evidence="13">
    <location>
        <position position="212"/>
    </location>
    <ligand>
        <name>pyruvate</name>
        <dbReference type="ChEBI" id="CHEBI:15361"/>
    </ligand>
</feature>
<evidence type="ECO:0000256" key="10">
    <source>
        <dbReference type="ARBA" id="ARBA00044906"/>
    </source>
</evidence>
<dbReference type="PRINTS" id="PR00146">
    <property type="entry name" value="DHPICSNTHASE"/>
</dbReference>
<dbReference type="SUPFAM" id="SSF51569">
    <property type="entry name" value="Aldolase"/>
    <property type="match status" value="1"/>
</dbReference>
<dbReference type="InterPro" id="IPR020624">
    <property type="entry name" value="Schiff_base-form_aldolases_CS"/>
</dbReference>
<comment type="catalytic activity">
    <reaction evidence="10">
        <text>aceneuramate = aldehydo-N-acetyl-D-mannosamine + pyruvate</text>
        <dbReference type="Rhea" id="RHEA:23296"/>
        <dbReference type="ChEBI" id="CHEBI:15361"/>
        <dbReference type="ChEBI" id="CHEBI:17122"/>
        <dbReference type="ChEBI" id="CHEBI:173083"/>
        <dbReference type="EC" id="4.1.3.3"/>
    </reaction>
</comment>